<comment type="caution">
    <text evidence="2">The sequence shown here is derived from an EMBL/GenBank/DDBJ whole genome shotgun (WGS) entry which is preliminary data.</text>
</comment>
<accession>A0ABY2QU98</accession>
<evidence type="ECO:0000259" key="1">
    <source>
        <dbReference type="Pfam" id="PF08401"/>
    </source>
</evidence>
<dbReference type="InterPro" id="IPR013610">
    <property type="entry name" value="ArdC_N"/>
</dbReference>
<dbReference type="Pfam" id="PF08401">
    <property type="entry name" value="ArdcN"/>
    <property type="match status" value="1"/>
</dbReference>
<dbReference type="RefSeq" id="WP_136559608.1">
    <property type="nucleotide sequence ID" value="NZ_STGT01000004.1"/>
</dbReference>
<proteinExistence type="predicted"/>
<gene>
    <name evidence="2" type="ORF">E9677_16720</name>
</gene>
<organism evidence="2 3">
    <name type="scientific">Rhizobium rhizophilum</name>
    <dbReference type="NCBI Taxonomy" id="1850373"/>
    <lineage>
        <taxon>Bacteria</taxon>
        <taxon>Pseudomonadati</taxon>
        <taxon>Pseudomonadota</taxon>
        <taxon>Alphaproteobacteria</taxon>
        <taxon>Hyphomicrobiales</taxon>
        <taxon>Rhizobiaceae</taxon>
        <taxon>Rhizobium/Agrobacterium group</taxon>
        <taxon>Rhizobium</taxon>
    </lineage>
</organism>
<feature type="domain" description="N-terminal" evidence="1">
    <location>
        <begin position="2"/>
        <end position="46"/>
    </location>
</feature>
<evidence type="ECO:0000313" key="2">
    <source>
        <dbReference type="EMBL" id="THV12817.1"/>
    </source>
</evidence>
<dbReference type="EMBL" id="STGT01000004">
    <property type="protein sequence ID" value="THV12817.1"/>
    <property type="molecule type" value="Genomic_DNA"/>
</dbReference>
<protein>
    <submittedName>
        <fullName evidence="2">DUF1738 domain-containing protein</fullName>
    </submittedName>
</protein>
<reference evidence="2 3" key="1">
    <citation type="submission" date="2019-04" db="EMBL/GenBank/DDBJ databases">
        <title>Genome sequence of strain 7209-2.</title>
        <authorList>
            <person name="Gao J."/>
            <person name="Sun J."/>
        </authorList>
    </citation>
    <scope>NUCLEOTIDE SEQUENCE [LARGE SCALE GENOMIC DNA]</scope>
    <source>
        <strain evidence="2 3">7209-2</strain>
    </source>
</reference>
<keyword evidence="3" id="KW-1185">Reference proteome</keyword>
<name>A0ABY2QU98_9HYPH</name>
<evidence type="ECO:0000313" key="3">
    <source>
        <dbReference type="Proteomes" id="UP000309667"/>
    </source>
</evidence>
<dbReference type="Proteomes" id="UP000309667">
    <property type="component" value="Unassembled WGS sequence"/>
</dbReference>
<sequence length="59" mass="6538">MHQEITNRIVDALETAGEFQLPWIAKKAASFARPVNIASLRPYNGVIIVQPGSDSRLFV</sequence>